<dbReference type="Proteomes" id="UP000054047">
    <property type="component" value="Unassembled WGS sequence"/>
</dbReference>
<dbReference type="OrthoDB" id="5775046at2759"/>
<keyword evidence="4" id="KW-1185">Reference proteome</keyword>
<gene>
    <name evidence="3" type="ORF">ANCDUO_15224</name>
</gene>
<name>A0A0C2G6T5_9BILA</name>
<organism evidence="3 4">
    <name type="scientific">Ancylostoma duodenale</name>
    <dbReference type="NCBI Taxonomy" id="51022"/>
    <lineage>
        <taxon>Eukaryota</taxon>
        <taxon>Metazoa</taxon>
        <taxon>Ecdysozoa</taxon>
        <taxon>Nematoda</taxon>
        <taxon>Chromadorea</taxon>
        <taxon>Rhabditida</taxon>
        <taxon>Rhabditina</taxon>
        <taxon>Rhabditomorpha</taxon>
        <taxon>Strongyloidea</taxon>
        <taxon>Ancylostomatidae</taxon>
        <taxon>Ancylostomatinae</taxon>
        <taxon>Ancylostoma</taxon>
    </lineage>
</organism>
<sequence length="199" mass="22015">VDDAKNCYLPLDDYKLPSIRESERICTHMPDLICLIGGHSTENKPLNNFQIYNPLTKRWSSKGGMKNARACFSAVAYDKKLAFLSTCRKALVAAFLDGTLYAIGGHGDDSFYSSVEAYSPEKNEWSPRSSMSQIRTHAAAVVLDGLIYVMGGSDRVNVHETVEQYSPTTRKWEKLPPMLGKRRNASAAVLNGKIYVCGG</sequence>
<evidence type="ECO:0000256" key="1">
    <source>
        <dbReference type="ARBA" id="ARBA00022441"/>
    </source>
</evidence>
<dbReference type="Pfam" id="PF01344">
    <property type="entry name" value="Kelch_1"/>
    <property type="match status" value="1"/>
</dbReference>
<dbReference type="InterPro" id="IPR015915">
    <property type="entry name" value="Kelch-typ_b-propeller"/>
</dbReference>
<keyword evidence="1" id="KW-0880">Kelch repeat</keyword>
<dbReference type="SUPFAM" id="SSF117281">
    <property type="entry name" value="Kelch motif"/>
    <property type="match status" value="1"/>
</dbReference>
<dbReference type="InterPro" id="IPR006652">
    <property type="entry name" value="Kelch_1"/>
</dbReference>
<dbReference type="AlphaFoldDB" id="A0A0C2G6T5"/>
<dbReference type="Pfam" id="PF24681">
    <property type="entry name" value="Kelch_KLHDC2_KLHL20_DRC7"/>
    <property type="match status" value="1"/>
</dbReference>
<proteinExistence type="predicted"/>
<evidence type="ECO:0000313" key="3">
    <source>
        <dbReference type="EMBL" id="KIH54629.1"/>
    </source>
</evidence>
<dbReference type="PRINTS" id="PR00501">
    <property type="entry name" value="KELCHREPEAT"/>
</dbReference>
<accession>A0A0C2G6T5</accession>
<protein>
    <submittedName>
        <fullName evidence="3">Kelch repeat protein</fullName>
    </submittedName>
</protein>
<dbReference type="SMART" id="SM00612">
    <property type="entry name" value="Kelch"/>
    <property type="match status" value="3"/>
</dbReference>
<dbReference type="Gene3D" id="2.120.10.80">
    <property type="entry name" value="Kelch-type beta propeller"/>
    <property type="match status" value="2"/>
</dbReference>
<feature type="non-terminal residue" evidence="3">
    <location>
        <position position="1"/>
    </location>
</feature>
<reference evidence="3 4" key="1">
    <citation type="submission" date="2013-12" db="EMBL/GenBank/DDBJ databases">
        <title>Draft genome of the parsitic nematode Ancylostoma duodenale.</title>
        <authorList>
            <person name="Mitreva M."/>
        </authorList>
    </citation>
    <scope>NUCLEOTIDE SEQUENCE [LARGE SCALE GENOMIC DNA]</scope>
    <source>
        <strain evidence="3 4">Zhejiang</strain>
    </source>
</reference>
<evidence type="ECO:0000256" key="2">
    <source>
        <dbReference type="ARBA" id="ARBA00022737"/>
    </source>
</evidence>
<dbReference type="PANTHER" id="PTHR45632:SF3">
    <property type="entry name" value="KELCH-LIKE PROTEIN 32"/>
    <property type="match status" value="1"/>
</dbReference>
<dbReference type="EMBL" id="KN738775">
    <property type="protein sequence ID" value="KIH54629.1"/>
    <property type="molecule type" value="Genomic_DNA"/>
</dbReference>
<keyword evidence="2" id="KW-0677">Repeat</keyword>
<dbReference type="PANTHER" id="PTHR45632">
    <property type="entry name" value="LD33804P"/>
    <property type="match status" value="1"/>
</dbReference>
<evidence type="ECO:0000313" key="4">
    <source>
        <dbReference type="Proteomes" id="UP000054047"/>
    </source>
</evidence>